<dbReference type="Pfam" id="PF00582">
    <property type="entry name" value="Usp"/>
    <property type="match status" value="1"/>
</dbReference>
<reference evidence="3 4" key="1">
    <citation type="journal article" date="2018" name="J. Microbiol.">
        <title>Aestuariibaculum marinum sp. nov., a marine bacterium isolated from seawater in South Korea.</title>
        <authorList>
            <person name="Choi J."/>
            <person name="Lee D."/>
            <person name="Jang J.H."/>
            <person name="Cha S."/>
            <person name="Seo T."/>
        </authorList>
    </citation>
    <scope>NUCLEOTIDE SEQUENCE [LARGE SCALE GENOMIC DNA]</scope>
    <source>
        <strain evidence="3 4">IP7</strain>
    </source>
</reference>
<sequence length="280" mass="32027">MKTILLPTDFSDNSLNAIHYAMKMFKNQTCNFYVINIQRVGSYITDDLMMSNPTGVLYDTVVEAAKVSIDKLIARLVKDYPNEKHEFISLVDYDNFTDAINQAVLKHHVDLIIMGTKGASGLSKKIFGSNTVKVLQHSDVPVLVIPDECEFSGLQDVAFTTSFQSLYNMTELRLLDEIIVKNKSKLSVLHVVLENEDPKELFQDIDFFNEHFEEVSYKMIETNVQDIFNSIQGYITNNDVKLIAMINKKHSFFESLFVHHQAETFAYNVNIPLLVLPKRD</sequence>
<accession>A0A8J6U0N8</accession>
<dbReference type="CDD" id="cd00293">
    <property type="entry name" value="USP-like"/>
    <property type="match status" value="1"/>
</dbReference>
<dbReference type="Proteomes" id="UP000621516">
    <property type="component" value="Unassembled WGS sequence"/>
</dbReference>
<name>A0A8J6U0N8_9FLAO</name>
<dbReference type="EMBL" id="JACVXD010000001">
    <property type="protein sequence ID" value="MBD0822460.1"/>
    <property type="molecule type" value="Genomic_DNA"/>
</dbReference>
<keyword evidence="4" id="KW-1185">Reference proteome</keyword>
<evidence type="ECO:0000256" key="1">
    <source>
        <dbReference type="ARBA" id="ARBA00008791"/>
    </source>
</evidence>
<dbReference type="InterPro" id="IPR006016">
    <property type="entry name" value="UspA"/>
</dbReference>
<dbReference type="PANTHER" id="PTHR46268:SF6">
    <property type="entry name" value="UNIVERSAL STRESS PROTEIN UP12"/>
    <property type="match status" value="1"/>
</dbReference>
<comment type="similarity">
    <text evidence="1">Belongs to the universal stress protein A family.</text>
</comment>
<gene>
    <name evidence="3" type="ORF">ICJ85_00355</name>
</gene>
<comment type="caution">
    <text evidence="3">The sequence shown here is derived from an EMBL/GenBank/DDBJ whole genome shotgun (WGS) entry which is preliminary data.</text>
</comment>
<evidence type="ECO:0000259" key="2">
    <source>
        <dbReference type="Pfam" id="PF00582"/>
    </source>
</evidence>
<dbReference type="PANTHER" id="PTHR46268">
    <property type="entry name" value="STRESS RESPONSE PROTEIN NHAX"/>
    <property type="match status" value="1"/>
</dbReference>
<dbReference type="SUPFAM" id="SSF52402">
    <property type="entry name" value="Adenine nucleotide alpha hydrolases-like"/>
    <property type="match status" value="2"/>
</dbReference>
<dbReference type="RefSeq" id="WP_188221783.1">
    <property type="nucleotide sequence ID" value="NZ_JACVXD010000001.1"/>
</dbReference>
<protein>
    <submittedName>
        <fullName evidence="3">Universal stress protein</fullName>
    </submittedName>
</protein>
<dbReference type="PRINTS" id="PR01438">
    <property type="entry name" value="UNVRSLSTRESS"/>
</dbReference>
<feature type="domain" description="UspA" evidence="2">
    <location>
        <begin position="1"/>
        <end position="146"/>
    </location>
</feature>
<evidence type="ECO:0000313" key="4">
    <source>
        <dbReference type="Proteomes" id="UP000621516"/>
    </source>
</evidence>
<dbReference type="InterPro" id="IPR014729">
    <property type="entry name" value="Rossmann-like_a/b/a_fold"/>
</dbReference>
<dbReference type="AlphaFoldDB" id="A0A8J6U0N8"/>
<proteinExistence type="inferred from homology"/>
<evidence type="ECO:0000313" key="3">
    <source>
        <dbReference type="EMBL" id="MBD0822460.1"/>
    </source>
</evidence>
<dbReference type="InterPro" id="IPR006015">
    <property type="entry name" value="Universal_stress_UspA"/>
</dbReference>
<dbReference type="Gene3D" id="3.40.50.620">
    <property type="entry name" value="HUPs"/>
    <property type="match status" value="2"/>
</dbReference>
<organism evidence="3 4">
    <name type="scientific">Aestuariibaculum marinum</name>
    <dbReference type="NCBI Taxonomy" id="2683592"/>
    <lineage>
        <taxon>Bacteria</taxon>
        <taxon>Pseudomonadati</taxon>
        <taxon>Bacteroidota</taxon>
        <taxon>Flavobacteriia</taxon>
        <taxon>Flavobacteriales</taxon>
        <taxon>Flavobacteriaceae</taxon>
    </lineage>
</organism>